<dbReference type="InterPro" id="IPR036393">
    <property type="entry name" value="AceGlu_kinase-like_sf"/>
</dbReference>
<evidence type="ECO:0000313" key="14">
    <source>
        <dbReference type="Proteomes" id="UP000231474"/>
    </source>
</evidence>
<dbReference type="GO" id="GO:0102043">
    <property type="term" value="F:isopentenyl phosphate kinase activity"/>
    <property type="evidence" value="ECO:0007669"/>
    <property type="project" value="UniProtKB-EC"/>
</dbReference>
<evidence type="ECO:0000256" key="5">
    <source>
        <dbReference type="ARBA" id="ARBA00022741"/>
    </source>
</evidence>
<evidence type="ECO:0000256" key="8">
    <source>
        <dbReference type="ARBA" id="ARBA00023229"/>
    </source>
</evidence>
<dbReference type="PANTHER" id="PTHR43654:SF1">
    <property type="entry name" value="ISOPENTENYL PHOSPHATE KINASE"/>
    <property type="match status" value="1"/>
</dbReference>
<dbReference type="EMBL" id="PFEK01000070">
    <property type="protein sequence ID" value="PJE67217.1"/>
    <property type="molecule type" value="Genomic_DNA"/>
</dbReference>
<dbReference type="Gene3D" id="3.40.1160.10">
    <property type="entry name" value="Acetylglutamate kinase-like"/>
    <property type="match status" value="1"/>
</dbReference>
<feature type="binding site" evidence="10">
    <location>
        <position position="181"/>
    </location>
    <ligand>
        <name>ATP</name>
        <dbReference type="ChEBI" id="CHEBI:30616"/>
    </ligand>
</feature>
<evidence type="ECO:0000256" key="10">
    <source>
        <dbReference type="PIRSR" id="PIRSR016496-1"/>
    </source>
</evidence>
<keyword evidence="5 10" id="KW-0547">Nucleotide-binding</keyword>
<feature type="binding site" evidence="10">
    <location>
        <position position="52"/>
    </location>
    <ligand>
        <name>substrate</name>
    </ligand>
</feature>
<dbReference type="SUPFAM" id="SSF53633">
    <property type="entry name" value="Carbamate kinase-like"/>
    <property type="match status" value="1"/>
</dbReference>
<evidence type="ECO:0000256" key="3">
    <source>
        <dbReference type="ARBA" id="ARBA00017267"/>
    </source>
</evidence>
<feature type="binding site" evidence="10">
    <location>
        <position position="53"/>
    </location>
    <ligand>
        <name>ATP</name>
        <dbReference type="ChEBI" id="CHEBI:30616"/>
    </ligand>
</feature>
<evidence type="ECO:0000256" key="7">
    <source>
        <dbReference type="ARBA" id="ARBA00022840"/>
    </source>
</evidence>
<keyword evidence="8" id="KW-0414">Isoprene biosynthesis</keyword>
<dbReference type="AlphaFoldDB" id="A0A2M8L2W8"/>
<protein>
    <recommendedName>
        <fullName evidence="3">Isopentenyl phosphate kinase</fullName>
        <ecNumber evidence="2">2.7.4.26</ecNumber>
    </recommendedName>
</protein>
<feature type="binding site" evidence="10">
    <location>
        <position position="156"/>
    </location>
    <ligand>
        <name>substrate</name>
    </ligand>
</feature>
<name>A0A2M8L2W8_9BACT</name>
<organism evidence="13 14">
    <name type="scientific">Candidatus Shapirobacteria bacterium CG10_big_fil_rev_8_21_14_0_10_40_9</name>
    <dbReference type="NCBI Taxonomy" id="1974888"/>
    <lineage>
        <taxon>Bacteria</taxon>
        <taxon>Candidatus Shapironibacteriota</taxon>
    </lineage>
</organism>
<dbReference type="InterPro" id="IPR001048">
    <property type="entry name" value="Asp/Glu/Uridylate_kinase"/>
</dbReference>
<evidence type="ECO:0000256" key="4">
    <source>
        <dbReference type="ARBA" id="ARBA00022679"/>
    </source>
</evidence>
<dbReference type="Pfam" id="PF00696">
    <property type="entry name" value="AA_kinase"/>
    <property type="match status" value="1"/>
</dbReference>
<dbReference type="EC" id="2.7.4.26" evidence="2"/>
<evidence type="ECO:0000256" key="9">
    <source>
        <dbReference type="ARBA" id="ARBA00049063"/>
    </source>
</evidence>
<evidence type="ECO:0000256" key="6">
    <source>
        <dbReference type="ARBA" id="ARBA00022777"/>
    </source>
</evidence>
<feature type="binding site" evidence="10">
    <location>
        <position position="223"/>
    </location>
    <ligand>
        <name>ATP</name>
        <dbReference type="ChEBI" id="CHEBI:30616"/>
    </ligand>
</feature>
<dbReference type="InterPro" id="IPR024192">
    <property type="entry name" value="Fosfomycin_R_FomA-type"/>
</dbReference>
<evidence type="ECO:0000256" key="11">
    <source>
        <dbReference type="PIRSR" id="PIRSR016496-2"/>
    </source>
</evidence>
<evidence type="ECO:0000313" key="13">
    <source>
        <dbReference type="EMBL" id="PJE67217.1"/>
    </source>
</evidence>
<keyword evidence="4" id="KW-0808">Transferase</keyword>
<comment type="similarity">
    <text evidence="1">Belongs to the isopentenyl phosphate kinase family.</text>
</comment>
<keyword evidence="6" id="KW-0418">Kinase</keyword>
<sequence>MKELILIKLGGSLITDKNKPFTARGKVILRLGREIKETKKKFPGKIIIGHGSGSFGHTVAAKYKTQDGIVNEKSIEGLSLVADVAIQINRIVIKNFLKVGLPAFSLAPASFLIAKNQRLEESFLKPLRHLLKIGLIPVIYGDVILDKKKGCCIFSAEKTLDIIADNLRKEFNILRIIHCGDTNGVYDQAGETIPVITQDSFKKLRKIIGGSTATDVTGGMLHKVKESLKIARFGIESLIISGKTPGNLEKAILGEKVKGTLIK</sequence>
<dbReference type="NCBIfam" id="NF040647">
    <property type="entry name" value="IPPK_Arch"/>
    <property type="match status" value="1"/>
</dbReference>
<evidence type="ECO:0000259" key="12">
    <source>
        <dbReference type="Pfam" id="PF00696"/>
    </source>
</evidence>
<dbReference type="PIRSF" id="PIRSF016496">
    <property type="entry name" value="Kin_FomA"/>
    <property type="match status" value="1"/>
</dbReference>
<comment type="caution">
    <text evidence="13">The sequence shown here is derived from an EMBL/GenBank/DDBJ whole genome shotgun (WGS) entry which is preliminary data.</text>
</comment>
<gene>
    <name evidence="13" type="ORF">COU95_03685</name>
</gene>
<dbReference type="GO" id="GO:0016114">
    <property type="term" value="P:terpenoid biosynthetic process"/>
    <property type="evidence" value="ECO:0007669"/>
    <property type="project" value="TreeGrafter"/>
</dbReference>
<reference evidence="14" key="1">
    <citation type="submission" date="2017-09" db="EMBL/GenBank/DDBJ databases">
        <title>Depth-based differentiation of microbial function through sediment-hosted aquifers and enrichment of novel symbionts in the deep terrestrial subsurface.</title>
        <authorList>
            <person name="Probst A.J."/>
            <person name="Ladd B."/>
            <person name="Jarett J.K."/>
            <person name="Geller-Mcgrath D.E."/>
            <person name="Sieber C.M.K."/>
            <person name="Emerson J.B."/>
            <person name="Anantharaman K."/>
            <person name="Thomas B.C."/>
            <person name="Malmstrom R."/>
            <person name="Stieglmeier M."/>
            <person name="Klingl A."/>
            <person name="Woyke T."/>
            <person name="Ryan C.M."/>
            <person name="Banfield J.F."/>
        </authorList>
    </citation>
    <scope>NUCLEOTIDE SEQUENCE [LARGE SCALE GENOMIC DNA]</scope>
</reference>
<evidence type="ECO:0000256" key="2">
    <source>
        <dbReference type="ARBA" id="ARBA00012908"/>
    </source>
</evidence>
<dbReference type="GO" id="GO:0005829">
    <property type="term" value="C:cytosol"/>
    <property type="evidence" value="ECO:0007669"/>
    <property type="project" value="TreeGrafter"/>
</dbReference>
<dbReference type="GO" id="GO:0016301">
    <property type="term" value="F:kinase activity"/>
    <property type="evidence" value="ECO:0007669"/>
    <property type="project" value="UniProtKB-KW"/>
</dbReference>
<feature type="binding site" evidence="10">
    <location>
        <position position="57"/>
    </location>
    <ligand>
        <name>substrate</name>
    </ligand>
</feature>
<evidence type="ECO:0000256" key="1">
    <source>
        <dbReference type="ARBA" id="ARBA00010540"/>
    </source>
</evidence>
<feature type="domain" description="Aspartate/glutamate/uridylate kinase" evidence="12">
    <location>
        <begin position="4"/>
        <end position="241"/>
    </location>
</feature>
<accession>A0A2M8L2W8</accession>
<feature type="binding site" evidence="10">
    <location>
        <position position="219"/>
    </location>
    <ligand>
        <name>ATP</name>
        <dbReference type="ChEBI" id="CHEBI:30616"/>
    </ligand>
</feature>
<feature type="binding site" evidence="10">
    <location>
        <begin position="8"/>
        <end position="12"/>
    </location>
    <ligand>
        <name>ATP</name>
        <dbReference type="ChEBI" id="CHEBI:30616"/>
    </ligand>
</feature>
<proteinExistence type="inferred from homology"/>
<dbReference type="Proteomes" id="UP000231474">
    <property type="component" value="Unassembled WGS sequence"/>
</dbReference>
<dbReference type="GO" id="GO:0005524">
    <property type="term" value="F:ATP binding"/>
    <property type="evidence" value="ECO:0007669"/>
    <property type="project" value="UniProtKB-KW"/>
</dbReference>
<keyword evidence="7 10" id="KW-0067">ATP-binding</keyword>
<comment type="catalytic activity">
    <reaction evidence="9">
        <text>isopentenyl phosphate + ATP = isopentenyl diphosphate + ADP</text>
        <dbReference type="Rhea" id="RHEA:33963"/>
        <dbReference type="ChEBI" id="CHEBI:30616"/>
        <dbReference type="ChEBI" id="CHEBI:65078"/>
        <dbReference type="ChEBI" id="CHEBI:128769"/>
        <dbReference type="ChEBI" id="CHEBI:456216"/>
        <dbReference type="EC" id="2.7.4.26"/>
    </reaction>
</comment>
<feature type="site" description="Transition state stabilizer" evidence="11">
    <location>
        <position position="17"/>
    </location>
</feature>
<dbReference type="PANTHER" id="PTHR43654">
    <property type="entry name" value="GLUTAMATE 5-KINASE"/>
    <property type="match status" value="1"/>
</dbReference>
<dbReference type="CDD" id="cd04241">
    <property type="entry name" value="AAK_FomA-like"/>
    <property type="match status" value="1"/>
</dbReference>